<dbReference type="EMBL" id="MGHC01000014">
    <property type="protein sequence ID" value="OGM59873.1"/>
    <property type="molecule type" value="Genomic_DNA"/>
</dbReference>
<dbReference type="AlphaFoldDB" id="A0A1F8B760"/>
<accession>A0A1F8B760</accession>
<dbReference type="Pfam" id="PF11379">
    <property type="entry name" value="DUF3182"/>
    <property type="match status" value="1"/>
</dbReference>
<dbReference type="InterPro" id="IPR021519">
    <property type="entry name" value="DUF3182"/>
</dbReference>
<evidence type="ECO:0000313" key="2">
    <source>
        <dbReference type="Proteomes" id="UP000179018"/>
    </source>
</evidence>
<proteinExistence type="predicted"/>
<comment type="caution">
    <text evidence="1">The sequence shown here is derived from an EMBL/GenBank/DDBJ whole genome shotgun (WGS) entry which is preliminary data.</text>
</comment>
<organism evidence="1 2">
    <name type="scientific">Candidatus Woesebacteria bacterium RIFCSPLOWO2_01_FULL_39_10</name>
    <dbReference type="NCBI Taxonomy" id="1802516"/>
    <lineage>
        <taxon>Bacteria</taxon>
        <taxon>Candidatus Woeseibacteriota</taxon>
    </lineage>
</organism>
<name>A0A1F8B760_9BACT</name>
<reference evidence="1 2" key="1">
    <citation type="journal article" date="2016" name="Nat. Commun.">
        <title>Thousands of microbial genomes shed light on interconnected biogeochemical processes in an aquifer system.</title>
        <authorList>
            <person name="Anantharaman K."/>
            <person name="Brown C.T."/>
            <person name="Hug L.A."/>
            <person name="Sharon I."/>
            <person name="Castelle C.J."/>
            <person name="Probst A.J."/>
            <person name="Thomas B.C."/>
            <person name="Singh A."/>
            <person name="Wilkins M.J."/>
            <person name="Karaoz U."/>
            <person name="Brodie E.L."/>
            <person name="Williams K.H."/>
            <person name="Hubbard S.S."/>
            <person name="Banfield J.F."/>
        </authorList>
    </citation>
    <scope>NUCLEOTIDE SEQUENCE [LARGE SCALE GENOMIC DNA]</scope>
</reference>
<dbReference type="Proteomes" id="UP000179018">
    <property type="component" value="Unassembled WGS sequence"/>
</dbReference>
<protein>
    <submittedName>
        <fullName evidence="1">Uncharacterized protein</fullName>
    </submittedName>
</protein>
<sequence length="367" mass="41145">MKKEVVTFTPSGIPEPYNTYISERNANVGGHLAKIQGIEFTGEYTDSQLDTKHKYYVPAKTLQSEIAEELGIRTSQDLYGGVVEHHIFATKAILHPTLYPNSPKPNVYPANFTTRIVEMGLVLPGYTTFDPSFNEAQEIFNRLQQQGFNVRLKEPDQSDGDGQLRVADQSDLAKTIARYHPEYVVCKGIVLEANMEEATTVSVGQTTIAGRDYSHIAFQKDIRDKGRTMYGGAVMRIFRKGLDHLARNHFQESHIAIAVQQSYQMYEAYGDLDPKLSRASFDILQGYDARGNFSSGVTDQTFRLGGSSPAEVLAIEYLNTNPNADFIDAEVTLDYDPKLPIEKLAEVFLNQPTLRITAKLMENDKRT</sequence>
<gene>
    <name evidence="1" type="ORF">A3A75_01010</name>
</gene>
<evidence type="ECO:0000313" key="1">
    <source>
        <dbReference type="EMBL" id="OGM59873.1"/>
    </source>
</evidence>